<proteinExistence type="predicted"/>
<comment type="caution">
    <text evidence="1">The sequence shown here is derived from an EMBL/GenBank/DDBJ whole genome shotgun (WGS) entry which is preliminary data.</text>
</comment>
<dbReference type="Proteomes" id="UP001196413">
    <property type="component" value="Unassembled WGS sequence"/>
</dbReference>
<accession>A0AAD5MT73</accession>
<reference evidence="1" key="1">
    <citation type="submission" date="2021-06" db="EMBL/GenBank/DDBJ databases">
        <title>Parelaphostrongylus tenuis whole genome reference sequence.</title>
        <authorList>
            <person name="Garwood T.J."/>
            <person name="Larsen P.A."/>
            <person name="Fountain-Jones N.M."/>
            <person name="Garbe J.R."/>
            <person name="Macchietto M.G."/>
            <person name="Kania S.A."/>
            <person name="Gerhold R.W."/>
            <person name="Richards J.E."/>
            <person name="Wolf T.M."/>
        </authorList>
    </citation>
    <scope>NUCLEOTIDE SEQUENCE</scope>
    <source>
        <strain evidence="1">MNPRO001-30</strain>
        <tissue evidence="1">Meninges</tissue>
    </source>
</reference>
<evidence type="ECO:0000313" key="1">
    <source>
        <dbReference type="EMBL" id="KAJ1353626.1"/>
    </source>
</evidence>
<organism evidence="1 2">
    <name type="scientific">Parelaphostrongylus tenuis</name>
    <name type="common">Meningeal worm</name>
    <dbReference type="NCBI Taxonomy" id="148309"/>
    <lineage>
        <taxon>Eukaryota</taxon>
        <taxon>Metazoa</taxon>
        <taxon>Ecdysozoa</taxon>
        <taxon>Nematoda</taxon>
        <taxon>Chromadorea</taxon>
        <taxon>Rhabditida</taxon>
        <taxon>Rhabditina</taxon>
        <taxon>Rhabditomorpha</taxon>
        <taxon>Strongyloidea</taxon>
        <taxon>Metastrongylidae</taxon>
        <taxon>Parelaphostrongylus</taxon>
    </lineage>
</organism>
<evidence type="ECO:0000313" key="2">
    <source>
        <dbReference type="Proteomes" id="UP001196413"/>
    </source>
</evidence>
<protein>
    <submittedName>
        <fullName evidence="1">Uncharacterized protein</fullName>
    </submittedName>
</protein>
<keyword evidence="2" id="KW-1185">Reference proteome</keyword>
<sequence>MTTVDRTRVALYLLPKRKSRDREEYPKCQTHTRKIFDSTIGILHEEFEKEKNSPLPAGDQDLKRRSTRHDYQAIYNTIN</sequence>
<dbReference type="EMBL" id="JAHQIW010001786">
    <property type="protein sequence ID" value="KAJ1353626.1"/>
    <property type="molecule type" value="Genomic_DNA"/>
</dbReference>
<name>A0AAD5MT73_PARTN</name>
<dbReference type="AlphaFoldDB" id="A0AAD5MT73"/>
<gene>
    <name evidence="1" type="ORF">KIN20_010289</name>
</gene>